<dbReference type="SMART" id="SM00516">
    <property type="entry name" value="SEC14"/>
    <property type="match status" value="1"/>
</dbReference>
<evidence type="ECO:0000256" key="2">
    <source>
        <dbReference type="ARBA" id="ARBA00004255"/>
    </source>
</evidence>
<dbReference type="PANTHER" id="PTHR24016:SF0">
    <property type="entry name" value="CONSERVED OLIGOMERIC GOLGI COMPLEX SUBUNIT 4"/>
    <property type="match status" value="1"/>
</dbReference>
<dbReference type="FunFam" id="1.10.287.1060:FF:000014">
    <property type="entry name" value="conserved oligomeric Golgi complex subunit 4"/>
    <property type="match status" value="1"/>
</dbReference>
<dbReference type="Pfam" id="PF08318">
    <property type="entry name" value="COG4_m"/>
    <property type="match status" value="1"/>
</dbReference>
<dbReference type="Gene3D" id="1.10.8.20">
    <property type="entry name" value="N-terminal domain of phosphatidylinositol transfer protein sec14p"/>
    <property type="match status" value="1"/>
</dbReference>
<dbReference type="Pfam" id="PF00650">
    <property type="entry name" value="CRAL_TRIO"/>
    <property type="match status" value="1"/>
</dbReference>
<dbReference type="Gene3D" id="3.40.525.10">
    <property type="entry name" value="CRAL-TRIO lipid binding domain"/>
    <property type="match status" value="1"/>
</dbReference>
<gene>
    <name evidence="14" type="ORF">PHYEVI_LOCUS560</name>
</gene>
<evidence type="ECO:0000259" key="12">
    <source>
        <dbReference type="SMART" id="SM00516"/>
    </source>
</evidence>
<evidence type="ECO:0000256" key="8">
    <source>
        <dbReference type="ARBA" id="ARBA00023034"/>
    </source>
</evidence>
<keyword evidence="6" id="KW-0813">Transport</keyword>
<comment type="subunit">
    <text evidence="4">Component of the conserved oligomeric Golgi complex which is composed of eight different subunits and is required for normal Golgi morphology and localization.</text>
</comment>
<dbReference type="CDD" id="cd00170">
    <property type="entry name" value="SEC14"/>
    <property type="match status" value="1"/>
</dbReference>
<keyword evidence="8" id="KW-0333">Golgi apparatus</keyword>
<keyword evidence="15" id="KW-1185">Reference proteome</keyword>
<dbReference type="InterPro" id="IPR036273">
    <property type="entry name" value="CRAL/TRIO_N_dom_sf"/>
</dbReference>
<evidence type="ECO:0000256" key="10">
    <source>
        <dbReference type="ARBA" id="ARBA00031340"/>
    </source>
</evidence>
<dbReference type="GO" id="GO:0017119">
    <property type="term" value="C:Golgi transport complex"/>
    <property type="evidence" value="ECO:0007669"/>
    <property type="project" value="TreeGrafter"/>
</dbReference>
<dbReference type="InterPro" id="IPR048684">
    <property type="entry name" value="COG4_C"/>
</dbReference>
<evidence type="ECO:0000256" key="11">
    <source>
        <dbReference type="SAM" id="Coils"/>
    </source>
</evidence>
<dbReference type="InterPro" id="IPR001251">
    <property type="entry name" value="CRAL-TRIO_dom"/>
</dbReference>
<evidence type="ECO:0000313" key="15">
    <source>
        <dbReference type="Proteomes" id="UP001153712"/>
    </source>
</evidence>
<evidence type="ECO:0000256" key="4">
    <source>
        <dbReference type="ARBA" id="ARBA00011166"/>
    </source>
</evidence>
<evidence type="ECO:0000313" key="14">
    <source>
        <dbReference type="EMBL" id="CAG9854095.1"/>
    </source>
</evidence>
<dbReference type="Gene3D" id="1.10.287.1060">
    <property type="entry name" value="ESAT-6-like"/>
    <property type="match status" value="1"/>
</dbReference>
<keyword evidence="11" id="KW-0175">Coiled coil</keyword>
<dbReference type="InterPro" id="IPR013167">
    <property type="entry name" value="COG4_M"/>
</dbReference>
<dbReference type="GO" id="GO:0000139">
    <property type="term" value="C:Golgi membrane"/>
    <property type="evidence" value="ECO:0007669"/>
    <property type="project" value="UniProtKB-SubCell"/>
</dbReference>
<accession>A0A9N9TE73</accession>
<dbReference type="Proteomes" id="UP001153712">
    <property type="component" value="Chromosome 1"/>
</dbReference>
<feature type="domain" description="COG4 transport protein middle alpha-helical bundle" evidence="13">
    <location>
        <begin position="160"/>
        <end position="473"/>
    </location>
</feature>
<dbReference type="SUPFAM" id="SSF52087">
    <property type="entry name" value="CRAL/TRIO domain"/>
    <property type="match status" value="1"/>
</dbReference>
<dbReference type="EMBL" id="OU900094">
    <property type="protein sequence ID" value="CAG9854095.1"/>
    <property type="molecule type" value="Genomic_DNA"/>
</dbReference>
<sequence length="1019" mass="116519">MTESKYAELQKSYQQELKKLEKEEDALVDELNNMLNHKVFLEDKIKGFAKLIPTLKVIKHEAQDLVNTINNISESSEKISGNIRSLDNARNRVDECQARVSDLIDLEICSQGVQTAILDSDYEKGAAHVHRFLSMDQSLLKRTANDMDSTSSMLKSVRTLQDAASQLRAIVTHKFTEAVNAEDLVSIERFFKIFPLLGLHEEGIKEFCSYLRSKVAVTAEKNLKSALNTPASDKRHTVVYADTLTLLYEGLARVTDKQQPLIETYYGPGRLLAAISILQKECDVQTKRVLLEWGKTRQINKKIQMINELSRLSSSSSFNKIDRIEPKDLDILIVEITLMHFRIELYIRFIHRKIMLDAEVGVPNQEDRNKIVKSLEQLIKNSDLSQCKHELLSHYLRLEQYYMEESVAKAVAMDSLETGQQISSMVDDTFFIIRKCIRRSISTGSLDGICVIINNACRVLESDFSEVLRGRLRQGYPSGYLDLTQAYNVLQSSIQQGRLQSSDTEQSRMAFIVALNNSDNSTEYVEALCDNVLKEIEQALPNLNDNDRGKLESCLSGLSSVTINLKDIIDYGIQQLRSSAIKPRINPWVDQFLNMNHHLTDDELSAYEAGESFVQTLIMNLETLLSSFKDVLTSSNYDLLTQVLTAEVTQRLEKVIMKSTFNRLGGLVLDKEVRSLAGYITATTSWSVRDKFARLTQIATVLNLEQVSEIYDYWGSHDGALTWRLTPTELRGVIALRLEKMSLDFNFTASEIIKEGKTTQASVTELKKWLFTNTEKFVPVTIQDELIVLFLLSCDNDIELAKKTIKVYYKIRRECPDIFDNRSLERAELQKAFKTMRFVTIPVRTVNNDAVVYISLRDVNTSNFEMLPSMKLSFMLMDTHQYGNPPDGIIFLVDMEGFTAMHLTKLRPDPINKYFIYLSEGLPMKFKAMYLLNSNYFLEKLLGIIKMFLNQEVMKKIQVFQPGLSLDELAEIIPKQCLPKELGGELEGQEELSDKTLQLLRNREKFWEVEEELRKSVKC</sequence>
<evidence type="ECO:0000256" key="3">
    <source>
        <dbReference type="ARBA" id="ARBA00009215"/>
    </source>
</evidence>
<evidence type="ECO:0000256" key="6">
    <source>
        <dbReference type="ARBA" id="ARBA00022448"/>
    </source>
</evidence>
<dbReference type="InterPro" id="IPR036865">
    <property type="entry name" value="CRAL-TRIO_dom_sf"/>
</dbReference>
<dbReference type="SMART" id="SM00762">
    <property type="entry name" value="Cog4"/>
    <property type="match status" value="1"/>
</dbReference>
<dbReference type="SUPFAM" id="SSF46938">
    <property type="entry name" value="CRAL/TRIO N-terminal domain"/>
    <property type="match status" value="1"/>
</dbReference>
<evidence type="ECO:0000259" key="13">
    <source>
        <dbReference type="SMART" id="SM00762"/>
    </source>
</evidence>
<dbReference type="Gene3D" id="1.20.58.1970">
    <property type="match status" value="1"/>
</dbReference>
<name>A0A9N9TE73_PHYSR</name>
<feature type="coiled-coil region" evidence="11">
    <location>
        <begin position="3"/>
        <end position="37"/>
    </location>
</feature>
<evidence type="ECO:0000256" key="7">
    <source>
        <dbReference type="ARBA" id="ARBA00022927"/>
    </source>
</evidence>
<feature type="domain" description="CRAL-TRIO" evidence="12">
    <location>
        <begin position="828"/>
        <end position="987"/>
    </location>
</feature>
<dbReference type="FunFam" id="1.20.58.1970:FF:000002">
    <property type="entry name" value="Oligomeric Golgi complex subunit"/>
    <property type="match status" value="1"/>
</dbReference>
<dbReference type="OrthoDB" id="47059at2759"/>
<protein>
    <recommendedName>
        <fullName evidence="5">Conserved oligomeric Golgi complex subunit 4</fullName>
    </recommendedName>
    <alternativeName>
        <fullName evidence="10">Component of oligomeric Golgi complex 4</fullName>
    </alternativeName>
</protein>
<dbReference type="GO" id="GO:0015031">
    <property type="term" value="P:protein transport"/>
    <property type="evidence" value="ECO:0007669"/>
    <property type="project" value="UniProtKB-KW"/>
</dbReference>
<dbReference type="AlphaFoldDB" id="A0A9N9TE73"/>
<dbReference type="PANTHER" id="PTHR24016">
    <property type="entry name" value="CONSERVED OLIGOMERIC GOLGI COMPLEX SUBUNIT 4"/>
    <property type="match status" value="1"/>
</dbReference>
<comment type="similarity">
    <text evidence="3">Belongs to the COG4 family.</text>
</comment>
<comment type="subcellular location">
    <subcellularLocation>
        <location evidence="2">Golgi apparatus membrane</location>
        <topology evidence="2">Peripheral membrane protein</topology>
        <orientation evidence="2">Cytoplasmic side</orientation>
    </subcellularLocation>
</comment>
<organism evidence="14 15">
    <name type="scientific">Phyllotreta striolata</name>
    <name type="common">Striped flea beetle</name>
    <name type="synonym">Crioceris striolata</name>
    <dbReference type="NCBI Taxonomy" id="444603"/>
    <lineage>
        <taxon>Eukaryota</taxon>
        <taxon>Metazoa</taxon>
        <taxon>Ecdysozoa</taxon>
        <taxon>Arthropoda</taxon>
        <taxon>Hexapoda</taxon>
        <taxon>Insecta</taxon>
        <taxon>Pterygota</taxon>
        <taxon>Neoptera</taxon>
        <taxon>Endopterygota</taxon>
        <taxon>Coleoptera</taxon>
        <taxon>Polyphaga</taxon>
        <taxon>Cucujiformia</taxon>
        <taxon>Chrysomeloidea</taxon>
        <taxon>Chrysomelidae</taxon>
        <taxon>Galerucinae</taxon>
        <taxon>Alticini</taxon>
        <taxon>Phyllotreta</taxon>
    </lineage>
</organism>
<comment type="function">
    <text evidence="1">Required for normal Golgi function.</text>
</comment>
<dbReference type="GO" id="GO:0007030">
    <property type="term" value="P:Golgi organization"/>
    <property type="evidence" value="ECO:0007669"/>
    <property type="project" value="TreeGrafter"/>
</dbReference>
<dbReference type="InterPro" id="IPR048682">
    <property type="entry name" value="COG4"/>
</dbReference>
<dbReference type="Pfam" id="PF20663">
    <property type="entry name" value="COG4_N"/>
    <property type="match status" value="1"/>
</dbReference>
<evidence type="ECO:0000256" key="5">
    <source>
        <dbReference type="ARBA" id="ARBA00020975"/>
    </source>
</evidence>
<evidence type="ECO:0000256" key="1">
    <source>
        <dbReference type="ARBA" id="ARBA00003627"/>
    </source>
</evidence>
<dbReference type="Pfam" id="PF20662">
    <property type="entry name" value="COG4_C"/>
    <property type="match status" value="1"/>
</dbReference>
<reference evidence="14" key="1">
    <citation type="submission" date="2022-01" db="EMBL/GenBank/DDBJ databases">
        <authorList>
            <person name="King R."/>
        </authorList>
    </citation>
    <scope>NUCLEOTIDE SEQUENCE</scope>
</reference>
<proteinExistence type="inferred from homology"/>
<dbReference type="InterPro" id="IPR048680">
    <property type="entry name" value="COG4_N"/>
</dbReference>
<evidence type="ECO:0000256" key="9">
    <source>
        <dbReference type="ARBA" id="ARBA00023136"/>
    </source>
</evidence>
<keyword evidence="9" id="KW-0472">Membrane</keyword>
<dbReference type="GO" id="GO:0006890">
    <property type="term" value="P:retrograde vesicle-mediated transport, Golgi to endoplasmic reticulum"/>
    <property type="evidence" value="ECO:0007669"/>
    <property type="project" value="TreeGrafter"/>
</dbReference>
<keyword evidence="7" id="KW-0653">Protein transport</keyword>